<dbReference type="Proteomes" id="UP000475862">
    <property type="component" value="Unassembled WGS sequence"/>
</dbReference>
<sequence length="213" mass="25025">MFLSAKQRLEIQVSVDNKKFKWLALHANKKRKFRDVKYRDTKEINLTIIVWVHHDRCLLVAVKIKNFVLVAVITQKCYILVAVTPQKGNILIAKNIFYCVTAINKCNTAHAIDVTFMVYTDITFASRVLSRVLVDVDTKDYSATCVGYDLIRHKYMRRVSQHVQSESTSRYRSAILSYMQIYLRRVYICVQTSIQFVLNIKIKWMDKDNIEIY</sequence>
<evidence type="ECO:0000313" key="2">
    <source>
        <dbReference type="Proteomes" id="UP000475862"/>
    </source>
</evidence>
<reference evidence="1 2" key="1">
    <citation type="submission" date="2019-08" db="EMBL/GenBank/DDBJ databases">
        <title>The genome of the soybean aphid Biotype 1, its phylome, world population structure and adaptation to the North American continent.</title>
        <authorList>
            <person name="Giordano R."/>
            <person name="Donthu R.K."/>
            <person name="Hernandez A.G."/>
            <person name="Wright C.L."/>
            <person name="Zimin A.V."/>
        </authorList>
    </citation>
    <scope>NUCLEOTIDE SEQUENCE [LARGE SCALE GENOMIC DNA]</scope>
    <source>
        <tissue evidence="1">Whole aphids</tissue>
    </source>
</reference>
<keyword evidence="2" id="KW-1185">Reference proteome</keyword>
<accession>A0A6G0TPK3</accession>
<organism evidence="1 2">
    <name type="scientific">Aphis glycines</name>
    <name type="common">Soybean aphid</name>
    <dbReference type="NCBI Taxonomy" id="307491"/>
    <lineage>
        <taxon>Eukaryota</taxon>
        <taxon>Metazoa</taxon>
        <taxon>Ecdysozoa</taxon>
        <taxon>Arthropoda</taxon>
        <taxon>Hexapoda</taxon>
        <taxon>Insecta</taxon>
        <taxon>Pterygota</taxon>
        <taxon>Neoptera</taxon>
        <taxon>Paraneoptera</taxon>
        <taxon>Hemiptera</taxon>
        <taxon>Sternorrhyncha</taxon>
        <taxon>Aphidomorpha</taxon>
        <taxon>Aphidoidea</taxon>
        <taxon>Aphididae</taxon>
        <taxon>Aphidini</taxon>
        <taxon>Aphis</taxon>
        <taxon>Aphis</taxon>
    </lineage>
</organism>
<proteinExistence type="predicted"/>
<name>A0A6G0TPK3_APHGL</name>
<protein>
    <submittedName>
        <fullName evidence="1">Uncharacterized protein</fullName>
    </submittedName>
</protein>
<gene>
    <name evidence="1" type="ORF">AGLY_007240</name>
</gene>
<comment type="caution">
    <text evidence="1">The sequence shown here is derived from an EMBL/GenBank/DDBJ whole genome shotgun (WGS) entry which is preliminary data.</text>
</comment>
<dbReference type="EMBL" id="VYZN01000023">
    <property type="protein sequence ID" value="KAE9536451.1"/>
    <property type="molecule type" value="Genomic_DNA"/>
</dbReference>
<dbReference type="AlphaFoldDB" id="A0A6G0TPK3"/>
<evidence type="ECO:0000313" key="1">
    <source>
        <dbReference type="EMBL" id="KAE9536451.1"/>
    </source>
</evidence>